<name>A0A1F7ZZ47_9EURO</name>
<sequence length="298" mass="32155">MSSPVRPPLNPELASVHSTVPFIDIGTPSALSSYRTAIVPIFTFENALQGKLSTIATTELTIPGPAGPMIATIFRSRNPTRSISETPGILHIHGGGLATGSRFLGLTMLDWVEELGTVILTAEYRLAPEHPQPAALEDSYAALQYMSAHSEELGFNLEKLFVAGGSAGGTLAAGVTLLARDRQGPKLAGQVLMYPWVSDAMTTHSIEQFGDISPVTKESLATVNDYTFAASLEGLPPTLIDVGEADVFRDQAIEYASKLWRDGVSMSCMFGRERIMVMILLCQMLKSVRRLSRRGWSG</sequence>
<dbReference type="InterPro" id="IPR050300">
    <property type="entry name" value="GDXG_lipolytic_enzyme"/>
</dbReference>
<dbReference type="Pfam" id="PF07859">
    <property type="entry name" value="Abhydrolase_3"/>
    <property type="match status" value="1"/>
</dbReference>
<dbReference type="RefSeq" id="XP_022388424.1">
    <property type="nucleotide sequence ID" value="XM_022534506.1"/>
</dbReference>
<organism evidence="3 4">
    <name type="scientific">Aspergillus bombycis</name>
    <dbReference type="NCBI Taxonomy" id="109264"/>
    <lineage>
        <taxon>Eukaryota</taxon>
        <taxon>Fungi</taxon>
        <taxon>Dikarya</taxon>
        <taxon>Ascomycota</taxon>
        <taxon>Pezizomycotina</taxon>
        <taxon>Eurotiomycetes</taxon>
        <taxon>Eurotiomycetidae</taxon>
        <taxon>Eurotiales</taxon>
        <taxon>Aspergillaceae</taxon>
        <taxon>Aspergillus</taxon>
    </lineage>
</organism>
<evidence type="ECO:0000259" key="2">
    <source>
        <dbReference type="Pfam" id="PF07859"/>
    </source>
</evidence>
<keyword evidence="4" id="KW-1185">Reference proteome</keyword>
<dbReference type="Gene3D" id="3.40.50.1820">
    <property type="entry name" value="alpha/beta hydrolase"/>
    <property type="match status" value="1"/>
</dbReference>
<dbReference type="GeneID" id="34450767"/>
<accession>A0A1F7ZZ47</accession>
<feature type="domain" description="Alpha/beta hydrolase fold-3" evidence="2">
    <location>
        <begin position="89"/>
        <end position="270"/>
    </location>
</feature>
<dbReference type="STRING" id="109264.A0A1F7ZZ47"/>
<comment type="caution">
    <text evidence="3">The sequence shown here is derived from an EMBL/GenBank/DDBJ whole genome shotgun (WGS) entry which is preliminary data.</text>
</comment>
<evidence type="ECO:0000256" key="1">
    <source>
        <dbReference type="ARBA" id="ARBA00022801"/>
    </source>
</evidence>
<evidence type="ECO:0000313" key="3">
    <source>
        <dbReference type="EMBL" id="OGM44707.1"/>
    </source>
</evidence>
<dbReference type="PANTHER" id="PTHR48081">
    <property type="entry name" value="AB HYDROLASE SUPERFAMILY PROTEIN C4A8.06C"/>
    <property type="match status" value="1"/>
</dbReference>
<dbReference type="EMBL" id="LYCR01000051">
    <property type="protein sequence ID" value="OGM44707.1"/>
    <property type="molecule type" value="Genomic_DNA"/>
</dbReference>
<dbReference type="GO" id="GO:0016787">
    <property type="term" value="F:hydrolase activity"/>
    <property type="evidence" value="ECO:0007669"/>
    <property type="project" value="UniProtKB-KW"/>
</dbReference>
<dbReference type="AlphaFoldDB" id="A0A1F7ZZ47"/>
<gene>
    <name evidence="3" type="ORF">ABOM_007377</name>
</gene>
<reference evidence="3 4" key="1">
    <citation type="journal article" date="2016" name="Genome Biol. Evol.">
        <title>Draft genome sequence of an aflatoxigenic Aspergillus species, A. bombycis.</title>
        <authorList>
            <person name="Moore G.G."/>
            <person name="Mack B.M."/>
            <person name="Beltz S.B."/>
            <person name="Gilbert M.K."/>
        </authorList>
    </citation>
    <scope>NUCLEOTIDE SEQUENCE [LARGE SCALE GENOMIC DNA]</scope>
    <source>
        <strain evidence="4">NRRL 26010</strain>
    </source>
</reference>
<protein>
    <recommendedName>
        <fullName evidence="2">Alpha/beta hydrolase fold-3 domain-containing protein</fullName>
    </recommendedName>
</protein>
<dbReference type="PANTHER" id="PTHR48081:SF8">
    <property type="entry name" value="ALPHA_BETA HYDROLASE FOLD-3 DOMAIN-CONTAINING PROTEIN-RELATED"/>
    <property type="match status" value="1"/>
</dbReference>
<proteinExistence type="predicted"/>
<evidence type="ECO:0000313" key="4">
    <source>
        <dbReference type="Proteomes" id="UP000179179"/>
    </source>
</evidence>
<keyword evidence="1" id="KW-0378">Hydrolase</keyword>
<dbReference type="Proteomes" id="UP000179179">
    <property type="component" value="Unassembled WGS sequence"/>
</dbReference>
<dbReference type="OrthoDB" id="433474at2759"/>
<dbReference type="InterPro" id="IPR029058">
    <property type="entry name" value="AB_hydrolase_fold"/>
</dbReference>
<dbReference type="SUPFAM" id="SSF53474">
    <property type="entry name" value="alpha/beta-Hydrolases"/>
    <property type="match status" value="1"/>
</dbReference>
<dbReference type="InterPro" id="IPR013094">
    <property type="entry name" value="AB_hydrolase_3"/>
</dbReference>